<feature type="domain" description="D-isomer specific 2-hydroxyacid dehydrogenase NAD-binding" evidence="5">
    <location>
        <begin position="109"/>
        <end position="296"/>
    </location>
</feature>
<sequence>MKALIYSTKEFEKASLQNANQQKHDITITGKPLNMDTVKMAEGFDVVVLFTNDDASEPVLRALNDLGVKYVATRSVGVDHINLKVAAELGIRVANVPHYSPNSVAEHTVALMMALNRKLIMADTKAHNYQFDLSSLIGFDMYQKTVGIVGLGTIGKVVADILKGFGCKLLVYDKYAEEADDYEGVTFVTLNELLATSDIITLHAPLTEETKYMITQEQIAKMKTGVMLINTSRGGLVKTEDVLHGLRDGKIGYLGLDVYENERGIFFKNHFETEGRDELLTDLLNFNNVIITGHQAFLTNEALTNIADKTIQNLDEWQLGTPEECNAKVGKIHPLEELQ</sequence>
<evidence type="ECO:0000256" key="2">
    <source>
        <dbReference type="ARBA" id="ARBA00023027"/>
    </source>
</evidence>
<dbReference type="RefSeq" id="WP_283345855.1">
    <property type="nucleotide sequence ID" value="NZ_JASHIF010000020.1"/>
</dbReference>
<dbReference type="InterPro" id="IPR036291">
    <property type="entry name" value="NAD(P)-bd_dom_sf"/>
</dbReference>
<name>A0ABT6YCY9_9BACT</name>
<dbReference type="SUPFAM" id="SSF52283">
    <property type="entry name" value="Formate/glycerate dehydrogenase catalytic domain-like"/>
    <property type="match status" value="1"/>
</dbReference>
<dbReference type="PANTHER" id="PTHR43026">
    <property type="entry name" value="2-HYDROXYACID DEHYDROGENASE HOMOLOG 1-RELATED"/>
    <property type="match status" value="1"/>
</dbReference>
<protein>
    <submittedName>
        <fullName evidence="6">2-hydroxyacid dehydrogenase</fullName>
        <ecNumber evidence="6">1.1.1.28</ecNumber>
    </submittedName>
</protein>
<dbReference type="Proteomes" id="UP001236507">
    <property type="component" value="Unassembled WGS sequence"/>
</dbReference>
<evidence type="ECO:0000256" key="3">
    <source>
        <dbReference type="RuleBase" id="RU003719"/>
    </source>
</evidence>
<reference evidence="6 7" key="1">
    <citation type="submission" date="2023-05" db="EMBL/GenBank/DDBJ databases">
        <title>Novel species of genus Flectobacillus isolated from stream in China.</title>
        <authorList>
            <person name="Lu H."/>
        </authorList>
    </citation>
    <scope>NUCLEOTIDE SEQUENCE [LARGE SCALE GENOMIC DNA]</scope>
    <source>
        <strain evidence="6 7">KCTC 42575</strain>
    </source>
</reference>
<gene>
    <name evidence="6" type="ORF">QM524_19690</name>
</gene>
<keyword evidence="7" id="KW-1185">Reference proteome</keyword>
<evidence type="ECO:0000259" key="4">
    <source>
        <dbReference type="Pfam" id="PF00389"/>
    </source>
</evidence>
<dbReference type="SUPFAM" id="SSF51735">
    <property type="entry name" value="NAD(P)-binding Rossmann-fold domains"/>
    <property type="match status" value="1"/>
</dbReference>
<dbReference type="EC" id="1.1.1.28" evidence="6"/>
<dbReference type="EMBL" id="JASHIF010000020">
    <property type="protein sequence ID" value="MDI9861451.1"/>
    <property type="molecule type" value="Genomic_DNA"/>
</dbReference>
<evidence type="ECO:0000313" key="6">
    <source>
        <dbReference type="EMBL" id="MDI9861451.1"/>
    </source>
</evidence>
<dbReference type="Pfam" id="PF00389">
    <property type="entry name" value="2-Hacid_dh"/>
    <property type="match status" value="1"/>
</dbReference>
<comment type="caution">
    <text evidence="6">The sequence shown here is derived from an EMBL/GenBank/DDBJ whole genome shotgun (WGS) entry which is preliminary data.</text>
</comment>
<keyword evidence="2" id="KW-0520">NAD</keyword>
<evidence type="ECO:0000256" key="1">
    <source>
        <dbReference type="ARBA" id="ARBA00005854"/>
    </source>
</evidence>
<proteinExistence type="inferred from homology"/>
<feature type="domain" description="D-isomer specific 2-hydroxyacid dehydrogenase catalytic" evidence="4">
    <location>
        <begin position="9"/>
        <end position="320"/>
    </location>
</feature>
<dbReference type="PANTHER" id="PTHR43026:SF1">
    <property type="entry name" value="2-HYDROXYACID DEHYDROGENASE HOMOLOG 1-RELATED"/>
    <property type="match status" value="1"/>
</dbReference>
<evidence type="ECO:0000259" key="5">
    <source>
        <dbReference type="Pfam" id="PF02826"/>
    </source>
</evidence>
<keyword evidence="3 6" id="KW-0560">Oxidoreductase</keyword>
<dbReference type="GO" id="GO:0008720">
    <property type="term" value="F:D-lactate dehydrogenase (NAD+) activity"/>
    <property type="evidence" value="ECO:0007669"/>
    <property type="project" value="UniProtKB-EC"/>
</dbReference>
<dbReference type="InterPro" id="IPR006140">
    <property type="entry name" value="D-isomer_DH_NAD-bd"/>
</dbReference>
<evidence type="ECO:0000313" key="7">
    <source>
        <dbReference type="Proteomes" id="UP001236507"/>
    </source>
</evidence>
<comment type="similarity">
    <text evidence="1 3">Belongs to the D-isomer specific 2-hydroxyacid dehydrogenase family.</text>
</comment>
<organism evidence="6 7">
    <name type="scientific">Flectobacillus roseus</name>
    <dbReference type="NCBI Taxonomy" id="502259"/>
    <lineage>
        <taxon>Bacteria</taxon>
        <taxon>Pseudomonadati</taxon>
        <taxon>Bacteroidota</taxon>
        <taxon>Cytophagia</taxon>
        <taxon>Cytophagales</taxon>
        <taxon>Flectobacillaceae</taxon>
        <taxon>Flectobacillus</taxon>
    </lineage>
</organism>
<dbReference type="Pfam" id="PF02826">
    <property type="entry name" value="2-Hacid_dh_C"/>
    <property type="match status" value="1"/>
</dbReference>
<dbReference type="InterPro" id="IPR058205">
    <property type="entry name" value="D-LDH-like"/>
</dbReference>
<dbReference type="CDD" id="cd12183">
    <property type="entry name" value="LDH_like_2"/>
    <property type="match status" value="1"/>
</dbReference>
<dbReference type="Gene3D" id="3.40.50.720">
    <property type="entry name" value="NAD(P)-binding Rossmann-like Domain"/>
    <property type="match status" value="2"/>
</dbReference>
<dbReference type="InterPro" id="IPR006139">
    <property type="entry name" value="D-isomer_2_OHA_DH_cat_dom"/>
</dbReference>
<accession>A0ABT6YCY9</accession>